<reference evidence="2 3" key="1">
    <citation type="submission" date="2017-10" db="EMBL/GenBank/DDBJ databases">
        <title>Comparative genomics in systemic dimorphic fungi from Ajellomycetaceae.</title>
        <authorList>
            <person name="Munoz J.F."/>
            <person name="Mcewen J.G."/>
            <person name="Clay O.K."/>
            <person name="Cuomo C.A."/>
        </authorList>
    </citation>
    <scope>NUCLEOTIDE SEQUENCE [LARGE SCALE GENOMIC DNA]</scope>
    <source>
        <strain evidence="2 3">UAMH130</strain>
    </source>
</reference>
<organism evidence="2 3">
    <name type="scientific">Blastomyces parvus</name>
    <dbReference type="NCBI Taxonomy" id="2060905"/>
    <lineage>
        <taxon>Eukaryota</taxon>
        <taxon>Fungi</taxon>
        <taxon>Dikarya</taxon>
        <taxon>Ascomycota</taxon>
        <taxon>Pezizomycotina</taxon>
        <taxon>Eurotiomycetes</taxon>
        <taxon>Eurotiomycetidae</taxon>
        <taxon>Onygenales</taxon>
        <taxon>Ajellomycetaceae</taxon>
        <taxon>Blastomyces</taxon>
    </lineage>
</organism>
<proteinExistence type="predicted"/>
<dbReference type="InterPro" id="IPR046541">
    <property type="entry name" value="DUF6606"/>
</dbReference>
<comment type="caution">
    <text evidence="2">The sequence shown here is derived from an EMBL/GenBank/DDBJ whole genome shotgun (WGS) entry which is preliminary data.</text>
</comment>
<dbReference type="Pfam" id="PF20255">
    <property type="entry name" value="DUF6606"/>
    <property type="match status" value="1"/>
</dbReference>
<evidence type="ECO:0000313" key="2">
    <source>
        <dbReference type="EMBL" id="PGG97604.1"/>
    </source>
</evidence>
<gene>
    <name evidence="2" type="ORF">GX51_07236</name>
</gene>
<dbReference type="OrthoDB" id="3182339at2759"/>
<evidence type="ECO:0000259" key="1">
    <source>
        <dbReference type="Pfam" id="PF20255"/>
    </source>
</evidence>
<dbReference type="EMBL" id="PDNC01000139">
    <property type="protein sequence ID" value="PGG97604.1"/>
    <property type="molecule type" value="Genomic_DNA"/>
</dbReference>
<keyword evidence="3" id="KW-1185">Reference proteome</keyword>
<name>A0A2B7WLS0_9EURO</name>
<accession>A0A2B7WLS0</accession>
<feature type="domain" description="DUF6606" evidence="1">
    <location>
        <begin position="22"/>
        <end position="104"/>
    </location>
</feature>
<sequence>MAAHLCRPKLEASSRLKNVHVQNLPQEYDFSSSYENVLLDTLFQALKDFKACVKHDQHGIVDSVIAMVSNLKSVRECSSSDGFVSEKKLENALRNICSNTLIFYILRL</sequence>
<dbReference type="AlphaFoldDB" id="A0A2B7WLS0"/>
<evidence type="ECO:0000313" key="3">
    <source>
        <dbReference type="Proteomes" id="UP000224080"/>
    </source>
</evidence>
<dbReference type="Proteomes" id="UP000224080">
    <property type="component" value="Unassembled WGS sequence"/>
</dbReference>
<dbReference type="STRING" id="2060905.A0A2B7WLS0"/>
<protein>
    <recommendedName>
        <fullName evidence="1">DUF6606 domain-containing protein</fullName>
    </recommendedName>
</protein>